<organism evidence="1 2">
    <name type="scientific">Irpex rosettiformis</name>
    <dbReference type="NCBI Taxonomy" id="378272"/>
    <lineage>
        <taxon>Eukaryota</taxon>
        <taxon>Fungi</taxon>
        <taxon>Dikarya</taxon>
        <taxon>Basidiomycota</taxon>
        <taxon>Agaricomycotina</taxon>
        <taxon>Agaricomycetes</taxon>
        <taxon>Polyporales</taxon>
        <taxon>Irpicaceae</taxon>
        <taxon>Irpex</taxon>
    </lineage>
</organism>
<comment type="caution">
    <text evidence="1">The sequence shown here is derived from an EMBL/GenBank/DDBJ whole genome shotgun (WGS) entry which is preliminary data.</text>
</comment>
<proteinExistence type="predicted"/>
<reference evidence="1" key="1">
    <citation type="journal article" date="2021" name="Environ. Microbiol.">
        <title>Gene family expansions and transcriptome signatures uncover fungal adaptations to wood decay.</title>
        <authorList>
            <person name="Hage H."/>
            <person name="Miyauchi S."/>
            <person name="Viragh M."/>
            <person name="Drula E."/>
            <person name="Min B."/>
            <person name="Chaduli D."/>
            <person name="Navarro D."/>
            <person name="Favel A."/>
            <person name="Norest M."/>
            <person name="Lesage-Meessen L."/>
            <person name="Balint B."/>
            <person name="Merenyi Z."/>
            <person name="de Eugenio L."/>
            <person name="Morin E."/>
            <person name="Martinez A.T."/>
            <person name="Baldrian P."/>
            <person name="Stursova M."/>
            <person name="Martinez M.J."/>
            <person name="Novotny C."/>
            <person name="Magnuson J.K."/>
            <person name="Spatafora J.W."/>
            <person name="Maurice S."/>
            <person name="Pangilinan J."/>
            <person name="Andreopoulos W."/>
            <person name="LaButti K."/>
            <person name="Hundley H."/>
            <person name="Na H."/>
            <person name="Kuo A."/>
            <person name="Barry K."/>
            <person name="Lipzen A."/>
            <person name="Henrissat B."/>
            <person name="Riley R."/>
            <person name="Ahrendt S."/>
            <person name="Nagy L.G."/>
            <person name="Grigoriev I.V."/>
            <person name="Martin F."/>
            <person name="Rosso M.N."/>
        </authorList>
    </citation>
    <scope>NUCLEOTIDE SEQUENCE</scope>
    <source>
        <strain evidence="1">CBS 384.51</strain>
    </source>
</reference>
<keyword evidence="2" id="KW-1185">Reference proteome</keyword>
<name>A0ACB8TS59_9APHY</name>
<evidence type="ECO:0000313" key="2">
    <source>
        <dbReference type="Proteomes" id="UP001055072"/>
    </source>
</evidence>
<dbReference type="EMBL" id="MU274938">
    <property type="protein sequence ID" value="KAI0084826.1"/>
    <property type="molecule type" value="Genomic_DNA"/>
</dbReference>
<dbReference type="Proteomes" id="UP001055072">
    <property type="component" value="Unassembled WGS sequence"/>
</dbReference>
<protein>
    <submittedName>
        <fullName evidence="1">Uncharacterized protein</fullName>
    </submittedName>
</protein>
<evidence type="ECO:0000313" key="1">
    <source>
        <dbReference type="EMBL" id="KAI0084826.1"/>
    </source>
</evidence>
<sequence>MNVGCALGVDCNGPETAPPEFARGATLQLELPNNWVIAVECAIDNPSRVLANSIVSYQQGNTPFGCVSSCIAKGYQYAGVEYGDECYCGTGYVGGVVPQAANVSDCNVACTGSYTYSCGGSWRMQIFKAPTAP</sequence>
<gene>
    <name evidence="1" type="ORF">BDY19DRAFT_969446</name>
</gene>
<accession>A0ACB8TS59</accession>